<evidence type="ECO:0000256" key="2">
    <source>
        <dbReference type="ARBA" id="ARBA00022679"/>
    </source>
</evidence>
<dbReference type="Gene3D" id="3.40.50.1370">
    <property type="entry name" value="Aspartate/ornithine carbamoyltransferase"/>
    <property type="match status" value="2"/>
</dbReference>
<dbReference type="SUPFAM" id="SSF53671">
    <property type="entry name" value="Aspartate/ornithine carbamoyltransferase"/>
    <property type="match status" value="1"/>
</dbReference>
<dbReference type="InterPro" id="IPR002292">
    <property type="entry name" value="Orn/put_carbamltrans"/>
</dbReference>
<evidence type="ECO:0000259" key="5">
    <source>
        <dbReference type="Pfam" id="PF02729"/>
    </source>
</evidence>
<dbReference type="InterPro" id="IPR006130">
    <property type="entry name" value="Asp/Orn_carbamoylTrfase"/>
</dbReference>
<sequence length="286" mass="32705">MNHFLALRDLTQEDISELFNMTDQIKNGDFKRVLEGKTFALFFPNTSIRTRITFEKGIKELGGECILFPPESLNKKEKLSDVVGYLNQWIDGVIIRHPSFEVMNDLAEHAAIPIINAMSSENHPCEIVADLYTIRTMKPNFQELTYTFIGPPQNILNSWIEIAEVLGLTLQHVCSPGNRVCIDGQNYQFWAELEDKLVGSDVVLTDSLPPEYQTDDYIKKYQINLERMRLTNPGALLNPCPPFDRNQEVSENVMESDYFVGHSFKKNLLYVQQAIIIRSLGLSIEN</sequence>
<dbReference type="Pfam" id="PF02729">
    <property type="entry name" value="OTCace_N"/>
    <property type="match status" value="1"/>
</dbReference>
<accession>A0ABR8T0Q6</accession>
<dbReference type="Proteomes" id="UP000608071">
    <property type="component" value="Unassembled WGS sequence"/>
</dbReference>
<dbReference type="InterPro" id="IPR006132">
    <property type="entry name" value="Asp/Orn_carbamoyltranf_P-bd"/>
</dbReference>
<dbReference type="InterPro" id="IPR006131">
    <property type="entry name" value="Asp_carbamoyltransf_Asp/Orn-bd"/>
</dbReference>
<proteinExistence type="inferred from homology"/>
<evidence type="ECO:0000313" key="7">
    <source>
        <dbReference type="Proteomes" id="UP000608071"/>
    </source>
</evidence>
<reference evidence="6 7" key="1">
    <citation type="submission" date="2020-08" db="EMBL/GenBank/DDBJ databases">
        <title>A Genomic Blueprint of the Chicken Gut Microbiome.</title>
        <authorList>
            <person name="Gilroy R."/>
            <person name="Ravi A."/>
            <person name="Getino M."/>
            <person name="Pursley I."/>
            <person name="Horton D.L."/>
            <person name="Alikhan N.-F."/>
            <person name="Baker D."/>
            <person name="Gharbi K."/>
            <person name="Hall N."/>
            <person name="Watson M."/>
            <person name="Adriaenssens E.M."/>
            <person name="Foster-Nyarko E."/>
            <person name="Jarju S."/>
            <person name="Secka A."/>
            <person name="Antonio M."/>
            <person name="Oren A."/>
            <person name="Chaudhuri R."/>
            <person name="La Ragione R.M."/>
            <person name="Hildebrand F."/>
            <person name="Pallen M.J."/>
        </authorList>
    </citation>
    <scope>NUCLEOTIDE SEQUENCE [LARGE SCALE GENOMIC DNA]</scope>
    <source>
        <strain evidence="6 7">Sa2BVA9</strain>
    </source>
</reference>
<feature type="domain" description="Aspartate/ornithine carbamoyltransferase Asp/Orn-binding" evidence="4">
    <location>
        <begin position="143"/>
        <end position="276"/>
    </location>
</feature>
<keyword evidence="2 3" id="KW-0808">Transferase</keyword>
<evidence type="ECO:0000313" key="6">
    <source>
        <dbReference type="EMBL" id="MBD7969321.1"/>
    </source>
</evidence>
<protein>
    <submittedName>
        <fullName evidence="6">Ornithine carbamoyltransferase</fullName>
    </submittedName>
</protein>
<name>A0ABR8T0Q6_9BACL</name>
<comment type="function">
    <text evidence="1">Reversibly catalyzes the transfer of the carbamoyl group from carbamoyl phosphate (CP) to the N(epsilon) atom of ornithine (ORN) to produce L-citrulline.</text>
</comment>
<comment type="similarity">
    <text evidence="3">Belongs to the aspartate/ornithine carbamoyltransferase superfamily.</text>
</comment>
<dbReference type="PANTHER" id="PTHR45753">
    <property type="entry name" value="ORNITHINE CARBAMOYLTRANSFERASE, MITOCHONDRIAL"/>
    <property type="match status" value="1"/>
</dbReference>
<keyword evidence="7" id="KW-1185">Reference proteome</keyword>
<feature type="domain" description="Aspartate/ornithine carbamoyltransferase carbamoyl-P binding" evidence="5">
    <location>
        <begin position="3"/>
        <end position="135"/>
    </location>
</feature>
<evidence type="ECO:0000256" key="1">
    <source>
        <dbReference type="ARBA" id="ARBA00003822"/>
    </source>
</evidence>
<dbReference type="Pfam" id="PF00185">
    <property type="entry name" value="OTCace"/>
    <property type="match status" value="1"/>
</dbReference>
<evidence type="ECO:0000259" key="4">
    <source>
        <dbReference type="Pfam" id="PF00185"/>
    </source>
</evidence>
<dbReference type="PRINTS" id="PR00100">
    <property type="entry name" value="AOTCASE"/>
</dbReference>
<dbReference type="PANTHER" id="PTHR45753:SF3">
    <property type="entry name" value="ORNITHINE TRANSCARBAMYLASE, MITOCHONDRIAL"/>
    <property type="match status" value="1"/>
</dbReference>
<dbReference type="InterPro" id="IPR036901">
    <property type="entry name" value="Asp/Orn_carbamoylTrfase_sf"/>
</dbReference>
<dbReference type="EMBL" id="JACSQL010000006">
    <property type="protein sequence ID" value="MBD7969321.1"/>
    <property type="molecule type" value="Genomic_DNA"/>
</dbReference>
<dbReference type="PRINTS" id="PR00102">
    <property type="entry name" value="OTCASE"/>
</dbReference>
<evidence type="ECO:0000256" key="3">
    <source>
        <dbReference type="RuleBase" id="RU003634"/>
    </source>
</evidence>
<gene>
    <name evidence="6" type="ORF">H9647_14700</name>
</gene>
<comment type="caution">
    <text evidence="6">The sequence shown here is derived from an EMBL/GenBank/DDBJ whole genome shotgun (WGS) entry which is preliminary data.</text>
</comment>
<organism evidence="6 7">
    <name type="scientific">Paenibacillus gallinarum</name>
    <dbReference type="NCBI Taxonomy" id="2762232"/>
    <lineage>
        <taxon>Bacteria</taxon>
        <taxon>Bacillati</taxon>
        <taxon>Bacillota</taxon>
        <taxon>Bacilli</taxon>
        <taxon>Bacillales</taxon>
        <taxon>Paenibacillaceae</taxon>
        <taxon>Paenibacillus</taxon>
    </lineage>
</organism>
<dbReference type="RefSeq" id="WP_191801202.1">
    <property type="nucleotide sequence ID" value="NZ_JACSQL010000006.1"/>
</dbReference>